<sequence>PKDWRLKVADQGSPYKFSYRCIHPCSTNTKGCMTFIDKEEVKNYTTKKNTNYVRKRKDLRIKKQRLNRKETTAPHH</sequence>
<comment type="caution">
    <text evidence="1">The sequence shown here is derived from an EMBL/GenBank/DDBJ whole genome shotgun (WGS) entry which is preliminary data.</text>
</comment>
<dbReference type="EMBL" id="CAXIEN010000060">
    <property type="protein sequence ID" value="CAL1272376.1"/>
    <property type="molecule type" value="Genomic_DNA"/>
</dbReference>
<protein>
    <submittedName>
        <fullName evidence="1">Uncharacterized protein</fullName>
    </submittedName>
</protein>
<proteinExistence type="predicted"/>
<accession>A0AAV1ZKV3</accession>
<feature type="non-terminal residue" evidence="1">
    <location>
        <position position="1"/>
    </location>
</feature>
<evidence type="ECO:0000313" key="1">
    <source>
        <dbReference type="EMBL" id="CAL1272376.1"/>
    </source>
</evidence>
<reference evidence="1 2" key="1">
    <citation type="submission" date="2024-04" db="EMBL/GenBank/DDBJ databases">
        <authorList>
            <person name="Rising A."/>
            <person name="Reimegard J."/>
            <person name="Sonavane S."/>
            <person name="Akerstrom W."/>
            <person name="Nylinder S."/>
            <person name="Hedman E."/>
            <person name="Kallberg Y."/>
        </authorList>
    </citation>
    <scope>NUCLEOTIDE SEQUENCE [LARGE SCALE GENOMIC DNA]</scope>
</reference>
<organism evidence="1 2">
    <name type="scientific">Larinioides sclopetarius</name>
    <dbReference type="NCBI Taxonomy" id="280406"/>
    <lineage>
        <taxon>Eukaryota</taxon>
        <taxon>Metazoa</taxon>
        <taxon>Ecdysozoa</taxon>
        <taxon>Arthropoda</taxon>
        <taxon>Chelicerata</taxon>
        <taxon>Arachnida</taxon>
        <taxon>Araneae</taxon>
        <taxon>Araneomorphae</taxon>
        <taxon>Entelegynae</taxon>
        <taxon>Araneoidea</taxon>
        <taxon>Araneidae</taxon>
        <taxon>Larinioides</taxon>
    </lineage>
</organism>
<dbReference type="AlphaFoldDB" id="A0AAV1ZKV3"/>
<dbReference type="Proteomes" id="UP001497382">
    <property type="component" value="Unassembled WGS sequence"/>
</dbReference>
<keyword evidence="2" id="KW-1185">Reference proteome</keyword>
<name>A0AAV1ZKV3_9ARAC</name>
<evidence type="ECO:0000313" key="2">
    <source>
        <dbReference type="Proteomes" id="UP001497382"/>
    </source>
</evidence>
<gene>
    <name evidence="1" type="ORF">LARSCL_LOCUS6350</name>
</gene>